<dbReference type="Proteomes" id="UP000001551">
    <property type="component" value="Chromosome"/>
</dbReference>
<protein>
    <submittedName>
        <fullName evidence="1">Uncharacterized protein</fullName>
    </submittedName>
</protein>
<evidence type="ECO:0000313" key="1">
    <source>
        <dbReference type="EMBL" id="ADU27987.1"/>
    </source>
</evidence>
<proteinExistence type="predicted"/>
<gene>
    <name evidence="1" type="ordered locus">Ethha_2494</name>
</gene>
<name>E6U5X0_ETHHY</name>
<dbReference type="eggNOG" id="ENOG5033CNX">
    <property type="taxonomic scope" value="Bacteria"/>
</dbReference>
<dbReference type="HOGENOM" id="CLU_169505_0_0_9"/>
<accession>E6U5X0</accession>
<dbReference type="KEGG" id="eha:Ethha_2494"/>
<keyword evidence="2" id="KW-1185">Reference proteome</keyword>
<dbReference type="EMBL" id="CP002400">
    <property type="protein sequence ID" value="ADU27987.1"/>
    <property type="molecule type" value="Genomic_DNA"/>
</dbReference>
<sequence>MFQLIAGITIAFFTVIGITEVFRCGLRYLLTPPEDRVTYVVRVHGRDEGVEYIVRALAFAAREQCARNVPVIILIDDDMDTQTRQICDVLAGELGCVRVCKSQEIPRVINAEA</sequence>
<reference evidence="1 2" key="1">
    <citation type="submission" date="2010-12" db="EMBL/GenBank/DDBJ databases">
        <title>Complete sequence of Ethanoligenens harbinense YUAN-3.</title>
        <authorList>
            <person name="Lucas S."/>
            <person name="Copeland A."/>
            <person name="Lapidus A."/>
            <person name="Cheng J.-F."/>
            <person name="Bruce D."/>
            <person name="Goodwin L."/>
            <person name="Pitluck S."/>
            <person name="Chertkov O."/>
            <person name="Misra M."/>
            <person name="Detter J.C."/>
            <person name="Han C."/>
            <person name="Tapia R."/>
            <person name="Land M."/>
            <person name="Hauser L."/>
            <person name="Jeffries C."/>
            <person name="Kyrpides N."/>
            <person name="Ivanova N."/>
            <person name="Mikhailova N."/>
            <person name="Wang A."/>
            <person name="Mouttaki H."/>
            <person name="He Z."/>
            <person name="Zhou J."/>
            <person name="Hemme C.L."/>
            <person name="Woyke T."/>
        </authorList>
    </citation>
    <scope>NUCLEOTIDE SEQUENCE [LARGE SCALE GENOMIC DNA]</scope>
    <source>
        <strain evidence="2">DSM 18485 / JCM 12961 / CGMCC 1.5033 / YUAN-3</strain>
    </source>
</reference>
<dbReference type="AlphaFoldDB" id="E6U5X0"/>
<evidence type="ECO:0000313" key="2">
    <source>
        <dbReference type="Proteomes" id="UP000001551"/>
    </source>
</evidence>
<organism evidence="1 2">
    <name type="scientific">Ethanoligenens harbinense (strain DSM 18485 / JCM 12961 / CGMCC 1.5033 / YUAN-3)</name>
    <dbReference type="NCBI Taxonomy" id="663278"/>
    <lineage>
        <taxon>Bacteria</taxon>
        <taxon>Bacillati</taxon>
        <taxon>Bacillota</taxon>
        <taxon>Clostridia</taxon>
        <taxon>Eubacteriales</taxon>
        <taxon>Oscillospiraceae</taxon>
        <taxon>Ethanoligenens</taxon>
    </lineage>
</organism>
<dbReference type="RefSeq" id="WP_013486330.1">
    <property type="nucleotide sequence ID" value="NC_014828.1"/>
</dbReference>